<name>A0A2R6X7S9_MARPO</name>
<proteinExistence type="predicted"/>
<gene>
    <name evidence="1" type="ORF">MARPO_0031s0132</name>
</gene>
<evidence type="ECO:0000313" key="1">
    <source>
        <dbReference type="EMBL" id="PTQ42165.1"/>
    </source>
</evidence>
<protein>
    <submittedName>
        <fullName evidence="1">Uncharacterized protein</fullName>
    </submittedName>
</protein>
<dbReference type="EMBL" id="KZ772703">
    <property type="protein sequence ID" value="PTQ42165.1"/>
    <property type="molecule type" value="Genomic_DNA"/>
</dbReference>
<sequence length="76" mass="9065">MEMNIVECMYGLMGSSHPFRSFPVFFPKNKEYNRRYCEQGGLKQWKGIVNRRTNCSVSRKEKEMLSVDQHRIMCLL</sequence>
<accession>A0A2R6X7S9</accession>
<reference evidence="2" key="1">
    <citation type="journal article" date="2017" name="Cell">
        <title>Insights into land plant evolution garnered from the Marchantia polymorpha genome.</title>
        <authorList>
            <person name="Bowman J.L."/>
            <person name="Kohchi T."/>
            <person name="Yamato K.T."/>
            <person name="Jenkins J."/>
            <person name="Shu S."/>
            <person name="Ishizaki K."/>
            <person name="Yamaoka S."/>
            <person name="Nishihama R."/>
            <person name="Nakamura Y."/>
            <person name="Berger F."/>
            <person name="Adam C."/>
            <person name="Aki S.S."/>
            <person name="Althoff F."/>
            <person name="Araki T."/>
            <person name="Arteaga-Vazquez M.A."/>
            <person name="Balasubrmanian S."/>
            <person name="Barry K."/>
            <person name="Bauer D."/>
            <person name="Boehm C.R."/>
            <person name="Briginshaw L."/>
            <person name="Caballero-Perez J."/>
            <person name="Catarino B."/>
            <person name="Chen F."/>
            <person name="Chiyoda S."/>
            <person name="Chovatia M."/>
            <person name="Davies K.M."/>
            <person name="Delmans M."/>
            <person name="Demura T."/>
            <person name="Dierschke T."/>
            <person name="Dolan L."/>
            <person name="Dorantes-Acosta A.E."/>
            <person name="Eklund D.M."/>
            <person name="Florent S.N."/>
            <person name="Flores-Sandoval E."/>
            <person name="Fujiyama A."/>
            <person name="Fukuzawa H."/>
            <person name="Galik B."/>
            <person name="Grimanelli D."/>
            <person name="Grimwood J."/>
            <person name="Grossniklaus U."/>
            <person name="Hamada T."/>
            <person name="Haseloff J."/>
            <person name="Hetherington A.J."/>
            <person name="Higo A."/>
            <person name="Hirakawa Y."/>
            <person name="Hundley H.N."/>
            <person name="Ikeda Y."/>
            <person name="Inoue K."/>
            <person name="Inoue S.I."/>
            <person name="Ishida S."/>
            <person name="Jia Q."/>
            <person name="Kakita M."/>
            <person name="Kanazawa T."/>
            <person name="Kawai Y."/>
            <person name="Kawashima T."/>
            <person name="Kennedy M."/>
            <person name="Kinose K."/>
            <person name="Kinoshita T."/>
            <person name="Kohara Y."/>
            <person name="Koide E."/>
            <person name="Komatsu K."/>
            <person name="Kopischke S."/>
            <person name="Kubo M."/>
            <person name="Kyozuka J."/>
            <person name="Lagercrantz U."/>
            <person name="Lin S.S."/>
            <person name="Lindquist E."/>
            <person name="Lipzen A.M."/>
            <person name="Lu C.W."/>
            <person name="De Luna E."/>
            <person name="Martienssen R.A."/>
            <person name="Minamino N."/>
            <person name="Mizutani M."/>
            <person name="Mizutani M."/>
            <person name="Mochizuki N."/>
            <person name="Monte I."/>
            <person name="Mosher R."/>
            <person name="Nagasaki H."/>
            <person name="Nakagami H."/>
            <person name="Naramoto S."/>
            <person name="Nishitani K."/>
            <person name="Ohtani M."/>
            <person name="Okamoto T."/>
            <person name="Okumura M."/>
            <person name="Phillips J."/>
            <person name="Pollak B."/>
            <person name="Reinders A."/>
            <person name="Rovekamp M."/>
            <person name="Sano R."/>
            <person name="Sawa S."/>
            <person name="Schmid M.W."/>
            <person name="Shirakawa M."/>
            <person name="Solano R."/>
            <person name="Spunde A."/>
            <person name="Suetsugu N."/>
            <person name="Sugano S."/>
            <person name="Sugiyama A."/>
            <person name="Sun R."/>
            <person name="Suzuki Y."/>
            <person name="Takenaka M."/>
            <person name="Takezawa D."/>
            <person name="Tomogane H."/>
            <person name="Tsuzuki M."/>
            <person name="Ueda T."/>
            <person name="Umeda M."/>
            <person name="Ward J.M."/>
            <person name="Watanabe Y."/>
            <person name="Yazaki K."/>
            <person name="Yokoyama R."/>
            <person name="Yoshitake Y."/>
            <person name="Yotsui I."/>
            <person name="Zachgo S."/>
            <person name="Schmutz J."/>
        </authorList>
    </citation>
    <scope>NUCLEOTIDE SEQUENCE [LARGE SCALE GENOMIC DNA]</scope>
    <source>
        <strain evidence="2">Tak-1</strain>
    </source>
</reference>
<dbReference type="Gramene" id="Mp2g04770.1">
    <property type="protein sequence ID" value="Mp2g04770.1.cds1"/>
    <property type="gene ID" value="Mp2g04770"/>
</dbReference>
<evidence type="ECO:0000313" key="2">
    <source>
        <dbReference type="Proteomes" id="UP000244005"/>
    </source>
</evidence>
<keyword evidence="2" id="KW-1185">Reference proteome</keyword>
<dbReference type="AlphaFoldDB" id="A0A2R6X7S9"/>
<dbReference type="Proteomes" id="UP000244005">
    <property type="component" value="Unassembled WGS sequence"/>
</dbReference>
<organism evidence="1 2">
    <name type="scientific">Marchantia polymorpha</name>
    <name type="common">Common liverwort</name>
    <name type="synonym">Marchantia aquatica</name>
    <dbReference type="NCBI Taxonomy" id="3197"/>
    <lineage>
        <taxon>Eukaryota</taxon>
        <taxon>Viridiplantae</taxon>
        <taxon>Streptophyta</taxon>
        <taxon>Embryophyta</taxon>
        <taxon>Marchantiophyta</taxon>
        <taxon>Marchantiopsida</taxon>
        <taxon>Marchantiidae</taxon>
        <taxon>Marchantiales</taxon>
        <taxon>Marchantiaceae</taxon>
        <taxon>Marchantia</taxon>
    </lineage>
</organism>